<dbReference type="PANTHER" id="PTHR31495:SF1">
    <property type="entry name" value="INACTIVE PEROXYGENASE-LIKE PROTEIN-RELATED"/>
    <property type="match status" value="1"/>
</dbReference>
<dbReference type="EMBL" id="VEPZ02000932">
    <property type="protein sequence ID" value="KAE8710301.1"/>
    <property type="molecule type" value="Genomic_DNA"/>
</dbReference>
<comment type="similarity">
    <text evidence="1">Belongs to the caleosin family.</text>
</comment>
<evidence type="ECO:0000313" key="3">
    <source>
        <dbReference type="Proteomes" id="UP000436088"/>
    </source>
</evidence>
<evidence type="ECO:0000313" key="2">
    <source>
        <dbReference type="EMBL" id="KAE8710301.1"/>
    </source>
</evidence>
<dbReference type="Proteomes" id="UP000436088">
    <property type="component" value="Unassembled WGS sequence"/>
</dbReference>
<accession>A0A6A3B0V7</accession>
<gene>
    <name evidence="2" type="ORF">F3Y22_tig00110325pilonHSYRG00145</name>
</gene>
<keyword evidence="3" id="KW-1185">Reference proteome</keyword>
<name>A0A6A3B0V7_HIBSY</name>
<protein>
    <submittedName>
        <fullName evidence="2">Peroxygenase 4</fullName>
    </submittedName>
</protein>
<evidence type="ECO:0000256" key="1">
    <source>
        <dbReference type="ARBA" id="ARBA00006765"/>
    </source>
</evidence>
<dbReference type="AlphaFoldDB" id="A0A6A3B0V7"/>
<reference evidence="2" key="1">
    <citation type="submission" date="2019-09" db="EMBL/GenBank/DDBJ databases">
        <title>Draft genome information of white flower Hibiscus syriacus.</title>
        <authorList>
            <person name="Kim Y.-M."/>
        </authorList>
    </citation>
    <scope>NUCLEOTIDE SEQUENCE [LARGE SCALE GENOMIC DNA]</scope>
    <source>
        <strain evidence="2">YM2019G1</strain>
    </source>
</reference>
<dbReference type="InterPro" id="IPR007736">
    <property type="entry name" value="Caleosin-related"/>
</dbReference>
<dbReference type="Pfam" id="PF05042">
    <property type="entry name" value="Caleosin"/>
    <property type="match status" value="1"/>
</dbReference>
<dbReference type="GO" id="GO:0005509">
    <property type="term" value="F:calcium ion binding"/>
    <property type="evidence" value="ECO:0007669"/>
    <property type="project" value="TreeGrafter"/>
</dbReference>
<proteinExistence type="inferred from homology"/>
<sequence length="210" mass="23658">MASSLSSKDLLQGVDDLGRNDSDQTVLEKHVSFFDRNHDGVVYPWETFEGLRAIGAGYFTSMTGAFLIHFALSGKTRPGKYPSPFFPIEVKNIHMAKHGSDSGVYDSDGRFAELKFEEIFRKFARTQGSALTSGELMAMLRSNREPGDFKGWVGSWMEWMTLYNLCKDERGLLRKEIVKGVYDGSLFELGIGYKTCFVRIPDSVRVGLIR</sequence>
<dbReference type="GO" id="GO:0004497">
    <property type="term" value="F:monooxygenase activity"/>
    <property type="evidence" value="ECO:0007669"/>
    <property type="project" value="TreeGrafter"/>
</dbReference>
<dbReference type="PANTHER" id="PTHR31495">
    <property type="entry name" value="PEROXYGENASE 3-RELATED"/>
    <property type="match status" value="1"/>
</dbReference>
<organism evidence="2 3">
    <name type="scientific">Hibiscus syriacus</name>
    <name type="common">Rose of Sharon</name>
    <dbReference type="NCBI Taxonomy" id="106335"/>
    <lineage>
        <taxon>Eukaryota</taxon>
        <taxon>Viridiplantae</taxon>
        <taxon>Streptophyta</taxon>
        <taxon>Embryophyta</taxon>
        <taxon>Tracheophyta</taxon>
        <taxon>Spermatophyta</taxon>
        <taxon>Magnoliopsida</taxon>
        <taxon>eudicotyledons</taxon>
        <taxon>Gunneridae</taxon>
        <taxon>Pentapetalae</taxon>
        <taxon>rosids</taxon>
        <taxon>malvids</taxon>
        <taxon>Malvales</taxon>
        <taxon>Malvaceae</taxon>
        <taxon>Malvoideae</taxon>
        <taxon>Hibiscus</taxon>
    </lineage>
</organism>
<comment type="caution">
    <text evidence="2">The sequence shown here is derived from an EMBL/GenBank/DDBJ whole genome shotgun (WGS) entry which is preliminary data.</text>
</comment>